<keyword evidence="3" id="KW-1185">Reference proteome</keyword>
<protein>
    <recommendedName>
        <fullName evidence="4">BTB domain-containing protein</fullName>
    </recommendedName>
</protein>
<comment type="caution">
    <text evidence="2">The sequence shown here is derived from an EMBL/GenBank/DDBJ whole genome shotgun (WGS) entry which is preliminary data.</text>
</comment>
<dbReference type="InterPro" id="IPR011333">
    <property type="entry name" value="SKP1/BTB/POZ_sf"/>
</dbReference>
<name>A0AAV9NVZ0_9PEZI</name>
<dbReference type="RefSeq" id="XP_064654377.1">
    <property type="nucleotide sequence ID" value="XM_064807363.1"/>
</dbReference>
<evidence type="ECO:0000256" key="1">
    <source>
        <dbReference type="SAM" id="MobiDB-lite"/>
    </source>
</evidence>
<reference evidence="2 3" key="1">
    <citation type="submission" date="2023-08" db="EMBL/GenBank/DDBJ databases">
        <title>Black Yeasts Isolated from many extreme environments.</title>
        <authorList>
            <person name="Coleine C."/>
            <person name="Stajich J.E."/>
            <person name="Selbmann L."/>
        </authorList>
    </citation>
    <scope>NUCLEOTIDE SEQUENCE [LARGE SCALE GENOMIC DNA]</scope>
    <source>
        <strain evidence="2 3">CCFEE 5935</strain>
    </source>
</reference>
<dbReference type="AlphaFoldDB" id="A0AAV9NVZ0"/>
<gene>
    <name evidence="2" type="ORF">LTR77_010140</name>
</gene>
<dbReference type="GeneID" id="89931469"/>
<dbReference type="Proteomes" id="UP001337655">
    <property type="component" value="Unassembled WGS sequence"/>
</dbReference>
<dbReference type="PANTHER" id="PTHR47843">
    <property type="entry name" value="BTB DOMAIN-CONTAINING PROTEIN-RELATED"/>
    <property type="match status" value="1"/>
</dbReference>
<evidence type="ECO:0000313" key="2">
    <source>
        <dbReference type="EMBL" id="KAK5164049.1"/>
    </source>
</evidence>
<sequence length="269" mass="30100">MADTSDRPAKKAKLQYITGITVLVGPEEASFHFTNLEEITANRSSAFFNAAFSGNWKEASTKVVHLPEVTPKTFRVYHEWICAGGEPSFRLLPYCYNSSALDAIVDAYILGDMLLDTDFRNALVDTAQKLLAHCINLPLIRHAKSLYENVPRRCKMGELFADFWIIAGPSLRNASEEMPMEFVGEIARACVKEMKATSESGRSGLKAEGFYRRGYYDERENDGNEEMDLGREIEPGSEEEDEEDGNDEGEDGAEDSEESDEEDSSMDSE</sequence>
<proteinExistence type="predicted"/>
<feature type="compositionally biased region" description="Basic and acidic residues" evidence="1">
    <location>
        <begin position="215"/>
        <end position="234"/>
    </location>
</feature>
<dbReference type="PANTHER" id="PTHR47843:SF2">
    <property type="entry name" value="BTB DOMAIN-CONTAINING PROTEIN"/>
    <property type="match status" value="1"/>
</dbReference>
<evidence type="ECO:0000313" key="3">
    <source>
        <dbReference type="Proteomes" id="UP001337655"/>
    </source>
</evidence>
<dbReference type="EMBL" id="JAVRRT010000021">
    <property type="protein sequence ID" value="KAK5164049.1"/>
    <property type="molecule type" value="Genomic_DNA"/>
</dbReference>
<accession>A0AAV9NVZ0</accession>
<dbReference type="Gene3D" id="3.30.710.10">
    <property type="entry name" value="Potassium Channel Kv1.1, Chain A"/>
    <property type="match status" value="1"/>
</dbReference>
<feature type="compositionally biased region" description="Acidic residues" evidence="1">
    <location>
        <begin position="235"/>
        <end position="269"/>
    </location>
</feature>
<dbReference type="CDD" id="cd18186">
    <property type="entry name" value="BTB_POZ_ZBTB_KLHL-like"/>
    <property type="match status" value="1"/>
</dbReference>
<feature type="region of interest" description="Disordered" evidence="1">
    <location>
        <begin position="215"/>
        <end position="269"/>
    </location>
</feature>
<organism evidence="2 3">
    <name type="scientific">Saxophila tyrrhenica</name>
    <dbReference type="NCBI Taxonomy" id="1690608"/>
    <lineage>
        <taxon>Eukaryota</taxon>
        <taxon>Fungi</taxon>
        <taxon>Dikarya</taxon>
        <taxon>Ascomycota</taxon>
        <taxon>Pezizomycotina</taxon>
        <taxon>Dothideomycetes</taxon>
        <taxon>Dothideomycetidae</taxon>
        <taxon>Mycosphaerellales</taxon>
        <taxon>Extremaceae</taxon>
        <taxon>Saxophila</taxon>
    </lineage>
</organism>
<evidence type="ECO:0008006" key="4">
    <source>
        <dbReference type="Google" id="ProtNLM"/>
    </source>
</evidence>